<dbReference type="PROSITE" id="PS00189">
    <property type="entry name" value="LIPOYL"/>
    <property type="match status" value="1"/>
</dbReference>
<dbReference type="Gene3D" id="3.30.559.10">
    <property type="entry name" value="Chloramphenicol acetyltransferase-like domain"/>
    <property type="match status" value="1"/>
</dbReference>
<dbReference type="GO" id="GO:0004149">
    <property type="term" value="F:dihydrolipoyllysine-residue succinyltransferase activity"/>
    <property type="evidence" value="ECO:0007669"/>
    <property type="project" value="UniProtKB-EC"/>
</dbReference>
<dbReference type="FunFam" id="3.30.559.10:FF:000007">
    <property type="entry name" value="Dihydrolipoamide acetyltransferase component of pyruvate dehydrogenase complex"/>
    <property type="match status" value="1"/>
</dbReference>
<feature type="compositionally biased region" description="Basic and acidic residues" evidence="11">
    <location>
        <begin position="189"/>
        <end position="201"/>
    </location>
</feature>
<evidence type="ECO:0000256" key="7">
    <source>
        <dbReference type="ARBA" id="ARBA00022823"/>
    </source>
</evidence>
<keyword evidence="15" id="KW-1185">Reference proteome</keyword>
<dbReference type="OrthoDB" id="9805770at2"/>
<dbReference type="PROSITE" id="PS51826">
    <property type="entry name" value="PSBD"/>
    <property type="match status" value="1"/>
</dbReference>
<dbReference type="PANTHER" id="PTHR43178">
    <property type="entry name" value="DIHYDROLIPOAMIDE ACETYLTRANSFERASE COMPONENT OF PYRUVATE DEHYDROGENASE COMPLEX"/>
    <property type="match status" value="1"/>
</dbReference>
<dbReference type="InterPro" id="IPR023213">
    <property type="entry name" value="CAT-like_dom_sf"/>
</dbReference>
<comment type="catalytic activity">
    <reaction evidence="9">
        <text>N(6)-[(R)-dihydrolipoyl]-L-lysyl-[protein] + succinyl-CoA = N(6)-[(R)-S(8)-succinyldihydrolipoyl]-L-lysyl-[protein] + CoA</text>
        <dbReference type="Rhea" id="RHEA:15213"/>
        <dbReference type="Rhea" id="RHEA-COMP:10475"/>
        <dbReference type="Rhea" id="RHEA-COMP:20092"/>
        <dbReference type="ChEBI" id="CHEBI:57287"/>
        <dbReference type="ChEBI" id="CHEBI:57292"/>
        <dbReference type="ChEBI" id="CHEBI:83100"/>
        <dbReference type="ChEBI" id="CHEBI:83120"/>
        <dbReference type="EC" id="2.3.1.61"/>
    </reaction>
</comment>
<gene>
    <name evidence="14" type="ORF">SAMN04487974_106171</name>
</gene>
<accession>A0A1G7WHI0</accession>
<dbReference type="Pfam" id="PF00198">
    <property type="entry name" value="2-oxoacid_dh"/>
    <property type="match status" value="1"/>
</dbReference>
<feature type="domain" description="Peripheral subunit-binding (PSBD)" evidence="13">
    <location>
        <begin position="236"/>
        <end position="273"/>
    </location>
</feature>
<dbReference type="InterPro" id="IPR000089">
    <property type="entry name" value="Biotin_lipoyl"/>
</dbReference>
<evidence type="ECO:0000256" key="1">
    <source>
        <dbReference type="ARBA" id="ARBA00001938"/>
    </source>
</evidence>
<feature type="domain" description="Lipoyl-binding" evidence="12">
    <location>
        <begin position="3"/>
        <end position="78"/>
    </location>
</feature>
<evidence type="ECO:0000256" key="5">
    <source>
        <dbReference type="ARBA" id="ARBA00011666"/>
    </source>
</evidence>
<dbReference type="PANTHER" id="PTHR43178:SF5">
    <property type="entry name" value="LIPOAMIDE ACYLTRANSFERASE COMPONENT OF BRANCHED-CHAIN ALPHA-KETO ACID DEHYDROGENASE COMPLEX, MITOCHONDRIAL"/>
    <property type="match status" value="1"/>
</dbReference>
<evidence type="ECO:0000256" key="9">
    <source>
        <dbReference type="ARBA" id="ARBA00052761"/>
    </source>
</evidence>
<dbReference type="Proteomes" id="UP000199495">
    <property type="component" value="Unassembled WGS sequence"/>
</dbReference>
<dbReference type="STRING" id="440168.SAMN04487974_106171"/>
<evidence type="ECO:0000313" key="14">
    <source>
        <dbReference type="EMBL" id="SDG71487.1"/>
    </source>
</evidence>
<dbReference type="GO" id="GO:0031405">
    <property type="term" value="F:lipoic acid binding"/>
    <property type="evidence" value="ECO:0007669"/>
    <property type="project" value="TreeGrafter"/>
</dbReference>
<dbReference type="GO" id="GO:0016407">
    <property type="term" value="F:acetyltransferase activity"/>
    <property type="evidence" value="ECO:0007669"/>
    <property type="project" value="TreeGrafter"/>
</dbReference>
<keyword evidence="8 10" id="KW-0012">Acyltransferase</keyword>
<dbReference type="InterPro" id="IPR003016">
    <property type="entry name" value="2-oxoA_DH_lipoyl-BS"/>
</dbReference>
<evidence type="ECO:0000259" key="12">
    <source>
        <dbReference type="PROSITE" id="PS50968"/>
    </source>
</evidence>
<dbReference type="InterPro" id="IPR004167">
    <property type="entry name" value="PSBD"/>
</dbReference>
<comment type="function">
    <text evidence="2">E2 component of the 2-oxoglutarate dehydrogenase (OGDH) complex which catalyzes the second step in the conversion of 2-oxoglutarate to succinyl-CoA and CO(2).</text>
</comment>
<dbReference type="Pfam" id="PF00364">
    <property type="entry name" value="Biotin_lipoyl"/>
    <property type="match status" value="1"/>
</dbReference>
<organism evidence="14 15">
    <name type="scientific">Pelagibacterium luteolum</name>
    <dbReference type="NCBI Taxonomy" id="440168"/>
    <lineage>
        <taxon>Bacteria</taxon>
        <taxon>Pseudomonadati</taxon>
        <taxon>Pseudomonadota</taxon>
        <taxon>Alphaproteobacteria</taxon>
        <taxon>Hyphomicrobiales</taxon>
        <taxon>Devosiaceae</taxon>
        <taxon>Pelagibacterium</taxon>
    </lineage>
</organism>
<dbReference type="InterPro" id="IPR050743">
    <property type="entry name" value="2-oxoacid_DH_E2_comp"/>
</dbReference>
<comment type="similarity">
    <text evidence="4 10">Belongs to the 2-oxoacid dehydrogenase family.</text>
</comment>
<evidence type="ECO:0000256" key="2">
    <source>
        <dbReference type="ARBA" id="ARBA00004052"/>
    </source>
</evidence>
<dbReference type="InterPro" id="IPR001078">
    <property type="entry name" value="2-oxoacid_DH_actylTfrase"/>
</dbReference>
<dbReference type="GO" id="GO:0005737">
    <property type="term" value="C:cytoplasm"/>
    <property type="evidence" value="ECO:0007669"/>
    <property type="project" value="TreeGrafter"/>
</dbReference>
<dbReference type="AlphaFoldDB" id="A0A1G7WHI0"/>
<feature type="compositionally biased region" description="Low complexity" evidence="11">
    <location>
        <begin position="85"/>
        <end position="94"/>
    </location>
</feature>
<protein>
    <recommendedName>
        <fullName evidence="10">Dihydrolipoamide acetyltransferase component of pyruvate dehydrogenase complex</fullName>
        <ecNumber evidence="10">2.3.1.-</ecNumber>
    </recommendedName>
</protein>
<dbReference type="CDD" id="cd06849">
    <property type="entry name" value="lipoyl_domain"/>
    <property type="match status" value="1"/>
</dbReference>
<comment type="pathway">
    <text evidence="3">Amino-acid degradation; L-lysine degradation via saccharopine pathway; glutaryl-CoA from L-lysine: step 6/6.</text>
</comment>
<feature type="region of interest" description="Disordered" evidence="11">
    <location>
        <begin position="85"/>
        <end position="231"/>
    </location>
</feature>
<evidence type="ECO:0000313" key="15">
    <source>
        <dbReference type="Proteomes" id="UP000199495"/>
    </source>
</evidence>
<dbReference type="RefSeq" id="WP_090596658.1">
    <property type="nucleotide sequence ID" value="NZ_FNCS01000006.1"/>
</dbReference>
<comment type="cofactor">
    <cofactor evidence="1 10">
        <name>(R)-lipoate</name>
        <dbReference type="ChEBI" id="CHEBI:83088"/>
    </cofactor>
</comment>
<sequence length="522" mass="55546">MKTYLFRLPDIGEGVAEAEITAWYVKEGDHITEDQTLVDVMTDKATIDMTSPVTGTILKRHGTEGDKAPVGSILVEIAVEGEAAATSASPSAAPQKPNPVIPGEDPGPSTLRAPGSPTTPSPSPAQPPLPTGERDGVRGPAESDGPPASTTPTPVIPGEDPGPSTLRASGSPSAPTPSTAHPALPSERIGLRDPAESDEPRASSTPPPSSSGSTRGPSQPLPSHTAGDSIPTHQILASPATRRRAEDLSIDLTQITGTGPEGRITDADLHAVLKSRAPASAPRERHAVHDKKLIGLRRKIAERMELAARTIPHFSYVEDCDMTALETLRREINAARQGAQPKLTLLPFFMRALAQLLPEFPHINAHYDSEGGVLRQFEPIHIGIATQTADGLMVPVVRHVEALDIWDCAREMSRVTNAAREGRASRDELSGSTITLTSLGALGGVAATPIINHPEVAIIGPNKLIARPVAIGTQLTIRTMMNLSSSFDHRIVDGYDAAKFIQRLKRLLENPALIFMEKRSWS</sequence>
<dbReference type="InterPro" id="IPR036625">
    <property type="entry name" value="E3-bd_dom_sf"/>
</dbReference>
<name>A0A1G7WHI0_9HYPH</name>
<evidence type="ECO:0000256" key="10">
    <source>
        <dbReference type="RuleBase" id="RU003423"/>
    </source>
</evidence>
<feature type="compositionally biased region" description="Pro residues" evidence="11">
    <location>
        <begin position="117"/>
        <end position="130"/>
    </location>
</feature>
<keyword evidence="6 10" id="KW-0808">Transferase</keyword>
<dbReference type="Gene3D" id="2.40.50.100">
    <property type="match status" value="1"/>
</dbReference>
<evidence type="ECO:0000256" key="3">
    <source>
        <dbReference type="ARBA" id="ARBA00005145"/>
    </source>
</evidence>
<dbReference type="EC" id="2.3.1.-" evidence="10"/>
<comment type="subunit">
    <text evidence="5">Forms a 24-polypeptide structural core with octahedral symmetry. Part of the 2-oxoglutarate dehydrogenase (OGDH) complex composed of E1 (2-oxoglutarate dehydrogenase), E2 (dihydrolipoamide succinyltransferase) and E3 (dihydrolipoamide dehydrogenase); the complex contains multiple copies of the three enzymatic components (E1, E2 and E3).</text>
</comment>
<dbReference type="SUPFAM" id="SSF47005">
    <property type="entry name" value="Peripheral subunit-binding domain of 2-oxo acid dehydrogenase complex"/>
    <property type="match status" value="1"/>
</dbReference>
<evidence type="ECO:0000256" key="8">
    <source>
        <dbReference type="ARBA" id="ARBA00023315"/>
    </source>
</evidence>
<proteinExistence type="inferred from homology"/>
<dbReference type="EMBL" id="FNCS01000006">
    <property type="protein sequence ID" value="SDG71487.1"/>
    <property type="molecule type" value="Genomic_DNA"/>
</dbReference>
<evidence type="ECO:0000256" key="4">
    <source>
        <dbReference type="ARBA" id="ARBA00007317"/>
    </source>
</evidence>
<reference evidence="14 15" key="1">
    <citation type="submission" date="2016-10" db="EMBL/GenBank/DDBJ databases">
        <authorList>
            <person name="de Groot N.N."/>
        </authorList>
    </citation>
    <scope>NUCLEOTIDE SEQUENCE [LARGE SCALE GENOMIC DNA]</scope>
    <source>
        <strain evidence="14 15">CGMCC 1.10267</strain>
    </source>
</reference>
<dbReference type="Pfam" id="PF02817">
    <property type="entry name" value="E3_binding"/>
    <property type="match status" value="1"/>
</dbReference>
<dbReference type="SUPFAM" id="SSF51230">
    <property type="entry name" value="Single hybrid motif"/>
    <property type="match status" value="1"/>
</dbReference>
<evidence type="ECO:0000256" key="6">
    <source>
        <dbReference type="ARBA" id="ARBA00022679"/>
    </source>
</evidence>
<dbReference type="InterPro" id="IPR011053">
    <property type="entry name" value="Single_hybrid_motif"/>
</dbReference>
<evidence type="ECO:0000259" key="13">
    <source>
        <dbReference type="PROSITE" id="PS51826"/>
    </source>
</evidence>
<evidence type="ECO:0000256" key="11">
    <source>
        <dbReference type="SAM" id="MobiDB-lite"/>
    </source>
</evidence>
<keyword evidence="7 10" id="KW-0450">Lipoyl</keyword>
<dbReference type="PROSITE" id="PS50968">
    <property type="entry name" value="BIOTINYL_LIPOYL"/>
    <property type="match status" value="1"/>
</dbReference>
<dbReference type="Gene3D" id="4.10.320.10">
    <property type="entry name" value="E3-binding domain"/>
    <property type="match status" value="1"/>
</dbReference>
<feature type="compositionally biased region" description="Low complexity" evidence="11">
    <location>
        <begin position="168"/>
        <end position="186"/>
    </location>
</feature>
<dbReference type="SUPFAM" id="SSF52777">
    <property type="entry name" value="CoA-dependent acyltransferases"/>
    <property type="match status" value="1"/>
</dbReference>